<protein>
    <submittedName>
        <fullName evidence="5">TlpA family protein disulfide reductase</fullName>
    </submittedName>
</protein>
<dbReference type="PROSITE" id="PS51352">
    <property type="entry name" value="THIOREDOXIN_2"/>
    <property type="match status" value="1"/>
</dbReference>
<evidence type="ECO:0000256" key="2">
    <source>
        <dbReference type="SAM" id="MobiDB-lite"/>
    </source>
</evidence>
<feature type="domain" description="Thioredoxin" evidence="4">
    <location>
        <begin position="53"/>
        <end position="190"/>
    </location>
</feature>
<accession>A0ABW2UR38</accession>
<evidence type="ECO:0000313" key="5">
    <source>
        <dbReference type="EMBL" id="MFC7746382.1"/>
    </source>
</evidence>
<sequence length="190" mass="21259">MKKAVLIVLIAGMASWAVYDFVSPAADTADKEEDTGESSSGETAGDESDEGGLSKGDLAPDFELKTLKGDAVRLSDYQGERVIVNFWASWCAPCRDEIPDLQKLYDNKDVEILAVNLTRSEESQEKVRDFVDNYEMSFPKPMDKDGDVAEKYKVRAYPTSYMINSDGRIQFKVRGPMPYDVMTEELAKIE</sequence>
<keyword evidence="1" id="KW-1015">Disulfide bond</keyword>
<dbReference type="InterPro" id="IPR000866">
    <property type="entry name" value="AhpC/TSA"/>
</dbReference>
<dbReference type="InterPro" id="IPR050553">
    <property type="entry name" value="Thioredoxin_ResA/DsbE_sf"/>
</dbReference>
<dbReference type="SUPFAM" id="SSF52833">
    <property type="entry name" value="Thioredoxin-like"/>
    <property type="match status" value="1"/>
</dbReference>
<dbReference type="InterPro" id="IPR036249">
    <property type="entry name" value="Thioredoxin-like_sf"/>
</dbReference>
<dbReference type="InterPro" id="IPR013766">
    <property type="entry name" value="Thioredoxin_domain"/>
</dbReference>
<keyword evidence="3" id="KW-0732">Signal</keyword>
<dbReference type="Pfam" id="PF00578">
    <property type="entry name" value="AhpC-TSA"/>
    <property type="match status" value="1"/>
</dbReference>
<evidence type="ECO:0000313" key="6">
    <source>
        <dbReference type="Proteomes" id="UP001596620"/>
    </source>
</evidence>
<organism evidence="5 6">
    <name type="scientific">Lentibacillus kimchii</name>
    <dbReference type="NCBI Taxonomy" id="1542911"/>
    <lineage>
        <taxon>Bacteria</taxon>
        <taxon>Bacillati</taxon>
        <taxon>Bacillota</taxon>
        <taxon>Bacilli</taxon>
        <taxon>Bacillales</taxon>
        <taxon>Bacillaceae</taxon>
        <taxon>Lentibacillus</taxon>
    </lineage>
</organism>
<dbReference type="Proteomes" id="UP001596620">
    <property type="component" value="Unassembled WGS sequence"/>
</dbReference>
<dbReference type="PROSITE" id="PS00194">
    <property type="entry name" value="THIOREDOXIN_1"/>
    <property type="match status" value="1"/>
</dbReference>
<dbReference type="PANTHER" id="PTHR42852:SF1">
    <property type="entry name" value="THIOREDOXIN-LIKE PROTEIN YNEN"/>
    <property type="match status" value="1"/>
</dbReference>
<name>A0ABW2UR38_9BACI</name>
<feature type="signal peptide" evidence="3">
    <location>
        <begin position="1"/>
        <end position="19"/>
    </location>
</feature>
<feature type="chain" id="PRO_5046125493" evidence="3">
    <location>
        <begin position="20"/>
        <end position="190"/>
    </location>
</feature>
<dbReference type="PANTHER" id="PTHR42852">
    <property type="entry name" value="THIOL:DISULFIDE INTERCHANGE PROTEIN DSBE"/>
    <property type="match status" value="1"/>
</dbReference>
<proteinExistence type="predicted"/>
<dbReference type="EMBL" id="JBHTGR010000005">
    <property type="protein sequence ID" value="MFC7746382.1"/>
    <property type="molecule type" value="Genomic_DNA"/>
</dbReference>
<dbReference type="Gene3D" id="3.40.30.10">
    <property type="entry name" value="Glutaredoxin"/>
    <property type="match status" value="1"/>
</dbReference>
<dbReference type="InterPro" id="IPR017937">
    <property type="entry name" value="Thioredoxin_CS"/>
</dbReference>
<dbReference type="RefSeq" id="WP_382357866.1">
    <property type="nucleotide sequence ID" value="NZ_JBHTGR010000005.1"/>
</dbReference>
<feature type="region of interest" description="Disordered" evidence="2">
    <location>
        <begin position="27"/>
        <end position="57"/>
    </location>
</feature>
<evidence type="ECO:0000259" key="4">
    <source>
        <dbReference type="PROSITE" id="PS51352"/>
    </source>
</evidence>
<evidence type="ECO:0000256" key="1">
    <source>
        <dbReference type="ARBA" id="ARBA00023157"/>
    </source>
</evidence>
<keyword evidence="6" id="KW-1185">Reference proteome</keyword>
<comment type="caution">
    <text evidence="5">The sequence shown here is derived from an EMBL/GenBank/DDBJ whole genome shotgun (WGS) entry which is preliminary data.</text>
</comment>
<gene>
    <name evidence="5" type="ORF">ACFQU8_03890</name>
</gene>
<reference evidence="6" key="1">
    <citation type="journal article" date="2019" name="Int. J. Syst. Evol. Microbiol.">
        <title>The Global Catalogue of Microorganisms (GCM) 10K type strain sequencing project: providing services to taxonomists for standard genome sequencing and annotation.</title>
        <authorList>
            <consortium name="The Broad Institute Genomics Platform"/>
            <consortium name="The Broad Institute Genome Sequencing Center for Infectious Disease"/>
            <person name="Wu L."/>
            <person name="Ma J."/>
        </authorList>
    </citation>
    <scope>NUCLEOTIDE SEQUENCE [LARGE SCALE GENOMIC DNA]</scope>
    <source>
        <strain evidence="6">JCM 30234</strain>
    </source>
</reference>
<evidence type="ECO:0000256" key="3">
    <source>
        <dbReference type="SAM" id="SignalP"/>
    </source>
</evidence>
<dbReference type="CDD" id="cd02966">
    <property type="entry name" value="TlpA_like_family"/>
    <property type="match status" value="1"/>
</dbReference>